<evidence type="ECO:0000313" key="1">
    <source>
        <dbReference type="EMBL" id="KAF2894616.1"/>
    </source>
</evidence>
<sequence>MNKLKNTDTRIQIQETLCSEKTKNQFQEMEVEESWEGIKRTKKQWMTQEILNLMKERRLVKNKDSKNYSQIQRKIRKRIRQTKEQYMTSKCKELEDLNSRHDTFNVHKKIKEATARYKKRVSDTIKTNDGELVIEIEEKLNSEITQLEVEYAIKTAKGGKALDPDDIPVELLKVMGKNCIQLLVAFFNKSYDM</sequence>
<accession>A0A8K0GD50</accession>
<dbReference type="AlphaFoldDB" id="A0A8K0GD50"/>
<protein>
    <submittedName>
        <fullName evidence="1">Uncharacterized protein</fullName>
    </submittedName>
</protein>
<feature type="non-terminal residue" evidence="1">
    <location>
        <position position="1"/>
    </location>
</feature>
<dbReference type="Proteomes" id="UP000801492">
    <property type="component" value="Unassembled WGS sequence"/>
</dbReference>
<dbReference type="EMBL" id="VTPC01006831">
    <property type="protein sequence ID" value="KAF2894616.1"/>
    <property type="molecule type" value="Genomic_DNA"/>
</dbReference>
<dbReference type="OrthoDB" id="6782876at2759"/>
<gene>
    <name evidence="1" type="ORF">ILUMI_11555</name>
</gene>
<proteinExistence type="predicted"/>
<organism evidence="1 2">
    <name type="scientific">Ignelater luminosus</name>
    <name type="common">Cucubano</name>
    <name type="synonym">Pyrophorus luminosus</name>
    <dbReference type="NCBI Taxonomy" id="2038154"/>
    <lineage>
        <taxon>Eukaryota</taxon>
        <taxon>Metazoa</taxon>
        <taxon>Ecdysozoa</taxon>
        <taxon>Arthropoda</taxon>
        <taxon>Hexapoda</taxon>
        <taxon>Insecta</taxon>
        <taxon>Pterygota</taxon>
        <taxon>Neoptera</taxon>
        <taxon>Endopterygota</taxon>
        <taxon>Coleoptera</taxon>
        <taxon>Polyphaga</taxon>
        <taxon>Elateriformia</taxon>
        <taxon>Elateroidea</taxon>
        <taxon>Elateridae</taxon>
        <taxon>Agrypninae</taxon>
        <taxon>Pyrophorini</taxon>
        <taxon>Ignelater</taxon>
    </lineage>
</organism>
<name>A0A8K0GD50_IGNLU</name>
<keyword evidence="2" id="KW-1185">Reference proteome</keyword>
<evidence type="ECO:0000313" key="2">
    <source>
        <dbReference type="Proteomes" id="UP000801492"/>
    </source>
</evidence>
<comment type="caution">
    <text evidence="1">The sequence shown here is derived from an EMBL/GenBank/DDBJ whole genome shotgun (WGS) entry which is preliminary data.</text>
</comment>
<reference evidence="1" key="1">
    <citation type="submission" date="2019-08" db="EMBL/GenBank/DDBJ databases">
        <title>The genome of the North American firefly Photinus pyralis.</title>
        <authorList>
            <consortium name="Photinus pyralis genome working group"/>
            <person name="Fallon T.R."/>
            <person name="Sander Lower S.E."/>
            <person name="Weng J.-K."/>
        </authorList>
    </citation>
    <scope>NUCLEOTIDE SEQUENCE</scope>
    <source>
        <strain evidence="1">TRF0915ILg1</strain>
        <tissue evidence="1">Whole body</tissue>
    </source>
</reference>